<dbReference type="Gene3D" id="3.40.50.360">
    <property type="match status" value="1"/>
</dbReference>
<sequence length="53" mass="6040">VLPMSRYYLEILAHESLVLIVTDTYGNGEPPYNGQEFAKSLYEKRGYEIIGNS</sequence>
<dbReference type="AlphaFoldDB" id="A0AAD8BRR8"/>
<evidence type="ECO:0000313" key="2">
    <source>
        <dbReference type="Proteomes" id="UP001233172"/>
    </source>
</evidence>
<gene>
    <name evidence="1" type="ORF">Bpfe_011817</name>
</gene>
<keyword evidence="2" id="KW-1185">Reference proteome</keyword>
<reference evidence="1" key="1">
    <citation type="journal article" date="2023" name="PLoS Negl. Trop. Dis.">
        <title>A genome sequence for Biomphalaria pfeifferi, the major vector snail for the human-infecting parasite Schistosoma mansoni.</title>
        <authorList>
            <person name="Bu L."/>
            <person name="Lu L."/>
            <person name="Laidemitt M.R."/>
            <person name="Zhang S.M."/>
            <person name="Mutuku M."/>
            <person name="Mkoji G."/>
            <person name="Steinauer M."/>
            <person name="Loker E.S."/>
        </authorList>
    </citation>
    <scope>NUCLEOTIDE SEQUENCE</scope>
    <source>
        <strain evidence="1">KasaAsao</strain>
    </source>
</reference>
<name>A0AAD8BRR8_BIOPF</name>
<protein>
    <submittedName>
        <fullName evidence="1">Nitric oxide synthase salivary gland</fullName>
    </submittedName>
</protein>
<reference evidence="1" key="2">
    <citation type="submission" date="2023-04" db="EMBL/GenBank/DDBJ databases">
        <authorList>
            <person name="Bu L."/>
            <person name="Lu L."/>
            <person name="Laidemitt M.R."/>
            <person name="Zhang S.M."/>
            <person name="Mutuku M."/>
            <person name="Mkoji G."/>
            <person name="Steinauer M."/>
            <person name="Loker E.S."/>
        </authorList>
    </citation>
    <scope>NUCLEOTIDE SEQUENCE</scope>
    <source>
        <strain evidence="1">KasaAsao</strain>
        <tissue evidence="1">Whole Snail</tissue>
    </source>
</reference>
<comment type="caution">
    <text evidence="1">The sequence shown here is derived from an EMBL/GenBank/DDBJ whole genome shotgun (WGS) entry which is preliminary data.</text>
</comment>
<proteinExistence type="predicted"/>
<feature type="non-terminal residue" evidence="1">
    <location>
        <position position="53"/>
    </location>
</feature>
<feature type="non-terminal residue" evidence="1">
    <location>
        <position position="1"/>
    </location>
</feature>
<evidence type="ECO:0000313" key="1">
    <source>
        <dbReference type="EMBL" id="KAK0058852.1"/>
    </source>
</evidence>
<accession>A0AAD8BRR8</accession>
<dbReference type="InterPro" id="IPR029039">
    <property type="entry name" value="Flavoprotein-like_sf"/>
</dbReference>
<organism evidence="1 2">
    <name type="scientific">Biomphalaria pfeifferi</name>
    <name type="common">Bloodfluke planorb</name>
    <name type="synonym">Freshwater snail</name>
    <dbReference type="NCBI Taxonomy" id="112525"/>
    <lineage>
        <taxon>Eukaryota</taxon>
        <taxon>Metazoa</taxon>
        <taxon>Spiralia</taxon>
        <taxon>Lophotrochozoa</taxon>
        <taxon>Mollusca</taxon>
        <taxon>Gastropoda</taxon>
        <taxon>Heterobranchia</taxon>
        <taxon>Euthyneura</taxon>
        <taxon>Panpulmonata</taxon>
        <taxon>Hygrophila</taxon>
        <taxon>Lymnaeoidea</taxon>
        <taxon>Planorbidae</taxon>
        <taxon>Biomphalaria</taxon>
    </lineage>
</organism>
<dbReference type="SUPFAM" id="SSF52218">
    <property type="entry name" value="Flavoproteins"/>
    <property type="match status" value="1"/>
</dbReference>
<dbReference type="Proteomes" id="UP001233172">
    <property type="component" value="Unassembled WGS sequence"/>
</dbReference>
<dbReference type="EMBL" id="JASAOG010000046">
    <property type="protein sequence ID" value="KAK0058852.1"/>
    <property type="molecule type" value="Genomic_DNA"/>
</dbReference>